<proteinExistence type="predicted"/>
<dbReference type="Proteomes" id="UP000184997">
    <property type="component" value="Unassembled WGS sequence"/>
</dbReference>
<organism evidence="1 2">
    <name type="scientific">Xanthomonas graminis pv. graminis</name>
    <dbReference type="NCBI Taxonomy" id="134874"/>
    <lineage>
        <taxon>Bacteria</taxon>
        <taxon>Pseudomonadati</taxon>
        <taxon>Pseudomonadota</taxon>
        <taxon>Gammaproteobacteria</taxon>
        <taxon>Lysobacterales</taxon>
        <taxon>Lysobacteraceae</taxon>
        <taxon>Xanthomonas</taxon>
        <taxon>Xanthomonas translucens group</taxon>
        <taxon>Xanthomonas graminis</taxon>
    </lineage>
</organism>
<accession>A0A1M4L5F8</accession>
<evidence type="ECO:0000313" key="2">
    <source>
        <dbReference type="Proteomes" id="UP000184997"/>
    </source>
</evidence>
<protein>
    <submittedName>
        <fullName evidence="1">Putative type III effector protein</fullName>
    </submittedName>
</protein>
<reference evidence="2" key="1">
    <citation type="submission" date="2016-07" db="EMBL/GenBank/DDBJ databases">
        <authorList>
            <person name="Florea S."/>
            <person name="Webb J.S."/>
            <person name="Jaromczyk J."/>
            <person name="Schardl C.L."/>
        </authorList>
    </citation>
    <scope>NUCLEOTIDE SEQUENCE [LARGE SCALE GENOMIC DNA]</scope>
</reference>
<gene>
    <name evidence="1" type="ORF">XTGNCPPB3709_2250</name>
</gene>
<dbReference type="EMBL" id="FLUK01000173">
    <property type="protein sequence ID" value="SBV88312.1"/>
    <property type="molecule type" value="Genomic_DNA"/>
</dbReference>
<evidence type="ECO:0000313" key="1">
    <source>
        <dbReference type="EMBL" id="SBV88312.1"/>
    </source>
</evidence>
<name>A0A1M4L5F8_9XANT</name>
<sequence>MRAQVDSLEEDCLTVAQEGMAHNCSELAVLAVYNLQDRNLPAHIASMAGRTHTAAIIGPVEGQNEMPSDMTQWHPDIYVCDPWSNIACRANDYPAAFRQKMEKWEADGKKVWLSGTGFVPPTNPQWMNSILYGEKNTL</sequence>
<dbReference type="AlphaFoldDB" id="A0A1M4L5F8"/>